<organism evidence="3 4">
    <name type="scientific">Nesidiocoris tenuis</name>
    <dbReference type="NCBI Taxonomy" id="355587"/>
    <lineage>
        <taxon>Eukaryota</taxon>
        <taxon>Metazoa</taxon>
        <taxon>Ecdysozoa</taxon>
        <taxon>Arthropoda</taxon>
        <taxon>Hexapoda</taxon>
        <taxon>Insecta</taxon>
        <taxon>Pterygota</taxon>
        <taxon>Neoptera</taxon>
        <taxon>Paraneoptera</taxon>
        <taxon>Hemiptera</taxon>
        <taxon>Heteroptera</taxon>
        <taxon>Panheteroptera</taxon>
        <taxon>Cimicomorpha</taxon>
        <taxon>Miridae</taxon>
        <taxon>Dicyphina</taxon>
        <taxon>Nesidiocoris</taxon>
    </lineage>
</organism>
<protein>
    <submittedName>
        <fullName evidence="3">Glutaredoxin</fullName>
    </submittedName>
</protein>
<feature type="region of interest" description="Disordered" evidence="1">
    <location>
        <begin position="95"/>
        <end position="114"/>
    </location>
</feature>
<feature type="compositionally biased region" description="Gly residues" evidence="1">
    <location>
        <begin position="44"/>
        <end position="54"/>
    </location>
</feature>
<dbReference type="InterPro" id="IPR042797">
    <property type="entry name" value="GRXCR1"/>
</dbReference>
<evidence type="ECO:0000313" key="3">
    <source>
        <dbReference type="EMBL" id="BES90765.1"/>
    </source>
</evidence>
<name>A0ABN7AIR6_9HEMI</name>
<dbReference type="PANTHER" id="PTHR46990">
    <property type="entry name" value="GLUTAREDOXIN DOMAIN-CONTAINING CYSTEINE-RICH PROTEIN 1"/>
    <property type="match status" value="1"/>
</dbReference>
<accession>A0ABN7AIR6</accession>
<proteinExistence type="predicted"/>
<dbReference type="Proteomes" id="UP001307889">
    <property type="component" value="Chromosome 2"/>
</dbReference>
<gene>
    <name evidence="3" type="ORF">NTJ_03573</name>
</gene>
<dbReference type="CDD" id="cd03031">
    <property type="entry name" value="GRX_GRX_like"/>
    <property type="match status" value="1"/>
</dbReference>
<dbReference type="SUPFAM" id="SSF52833">
    <property type="entry name" value="Thioredoxin-like"/>
    <property type="match status" value="1"/>
</dbReference>
<feature type="domain" description="Glutaredoxin" evidence="2">
    <location>
        <begin position="313"/>
        <end position="380"/>
    </location>
</feature>
<dbReference type="InterPro" id="IPR036249">
    <property type="entry name" value="Thioredoxin-like_sf"/>
</dbReference>
<feature type="region of interest" description="Disordered" evidence="1">
    <location>
        <begin position="122"/>
        <end position="234"/>
    </location>
</feature>
<feature type="compositionally biased region" description="Low complexity" evidence="1">
    <location>
        <begin position="160"/>
        <end position="178"/>
    </location>
</feature>
<dbReference type="Pfam" id="PF23733">
    <property type="entry name" value="GRXCR1-2_C"/>
    <property type="match status" value="1"/>
</dbReference>
<reference evidence="3 4" key="1">
    <citation type="submission" date="2023-09" db="EMBL/GenBank/DDBJ databases">
        <title>Nesidiocoris tenuis whole genome shotgun sequence.</title>
        <authorList>
            <person name="Shibata T."/>
            <person name="Shimoda M."/>
            <person name="Kobayashi T."/>
            <person name="Uehara T."/>
        </authorList>
    </citation>
    <scope>NUCLEOTIDE SEQUENCE [LARGE SCALE GENOMIC DNA]</scope>
    <source>
        <strain evidence="3 4">Japan</strain>
    </source>
</reference>
<dbReference type="Pfam" id="PF00462">
    <property type="entry name" value="Glutaredoxin"/>
    <property type="match status" value="1"/>
</dbReference>
<dbReference type="Gene3D" id="3.40.30.10">
    <property type="entry name" value="Glutaredoxin"/>
    <property type="match status" value="1"/>
</dbReference>
<dbReference type="PANTHER" id="PTHR46990:SF1">
    <property type="entry name" value="GLUTAREDOXIN DOMAIN-CONTAINING CYSTEINE-RICH PROTEIN 1"/>
    <property type="match status" value="1"/>
</dbReference>
<feature type="compositionally biased region" description="Basic and acidic residues" evidence="1">
    <location>
        <begin position="211"/>
        <end position="234"/>
    </location>
</feature>
<evidence type="ECO:0000313" key="4">
    <source>
        <dbReference type="Proteomes" id="UP001307889"/>
    </source>
</evidence>
<dbReference type="InterPro" id="IPR002109">
    <property type="entry name" value="Glutaredoxin"/>
</dbReference>
<keyword evidence="4" id="KW-1185">Reference proteome</keyword>
<evidence type="ECO:0000259" key="2">
    <source>
        <dbReference type="Pfam" id="PF00462"/>
    </source>
</evidence>
<feature type="region of interest" description="Disordered" evidence="1">
    <location>
        <begin position="1"/>
        <end position="81"/>
    </location>
</feature>
<dbReference type="EMBL" id="AP028910">
    <property type="protein sequence ID" value="BES90765.1"/>
    <property type="molecule type" value="Genomic_DNA"/>
</dbReference>
<sequence length="460" mass="49896">MSTERTSLVIKTGPGTGPAGSGPSRPAAKDQVPVGGEHVVRIRLGGGSGGGEIEGGADLDMGSGERTPVAIRSPDAADGRRSCTVVIAAPPRTSKVAVAGSRQSDFEPPSGKKSVTVYLQPWTSTPVRAPAETDVSGKSESGGTTMLIKPEEEPELFYRSSGGSASSTTGSEAADSGTCSDLDNTSPRPADWRRPRRAASDEDISSATDSLSDHDHDHEHDRDDQTSPFNDSKDKDDYLVFHLNEKDFDKCPSRISEEQTTFAGRRSLEGESATIRSARGTIRGVKNRVRAGIATFLSINTTKTWQEKEAGQVVVYTTTMGIVRETFIRCVLVRHILRTNVVKFTEKDLYMSRELQTELRDRMGSSHVDLPQVFIEGLHVGDSDTIEKLNESGELRKMLKPYRSMDACTTCQACGGFRLLPCNVCNGSKKSVHRNQFSTELVALRCMHCDEVGLIKCYAC</sequence>
<evidence type="ECO:0000256" key="1">
    <source>
        <dbReference type="SAM" id="MobiDB-lite"/>
    </source>
</evidence>
<dbReference type="PROSITE" id="PS51354">
    <property type="entry name" value="GLUTAREDOXIN_2"/>
    <property type="match status" value="1"/>
</dbReference>